<dbReference type="InterPro" id="IPR021387">
    <property type="entry name" value="DUF3023"/>
</dbReference>
<dbReference type="AlphaFoldDB" id="V9RA91"/>
<dbReference type="EMBL" id="CP006917">
    <property type="protein sequence ID" value="AHC39704.1"/>
    <property type="molecule type" value="Genomic_DNA"/>
</dbReference>
<sequence length="549" mass="60742">MLDYRDLQCRREHNRQLCNAVASLPELHIERCYLIGGTRLDNIFQVRVTKHHRHKKPLTVVNEGLVSAGGDGLPTVVHGDEIPGILHPTNGQTLWLVKCKLSREVLQQNTILRDLVGAAMLLPNLKLALYCLVDPGCYPDFLKYVRSQVGYFRSATVSNFFSFVKLIYVRVRGVGYDQGFSEAEALESVAQLTAIYFIENLVATTDATSPHDLVCLREQNSTLCKELKQLPHLLVKSCHLIGGTRVDGTLQVNIARRNDRCLVKIGDGAIVANDLSQEQIMGISPVAECQIPSILHPTKGQTFWVVTCKLPRNVLQQNTALKNTLEFKSVDLFNPSVTLYCLVNPTHYSKFLECVCKKTKRFYSTSIPNFFDSASLVYVRVHRIDAATKFNDVFALQDVAQLSADFFVESSRGLLGSRKWTLVRSRSSGDNMPLGAVGEVSESEDLPLGAVGGVSESEDLPLGAVGGVSESEDLPLGAVGGVSESEDLPLGAVGGVSVRSTVRCRERMRLVIEERTGRRQTEIVRTRLQNLSICLEHAIRRDEYSGLSK</sequence>
<dbReference type="KEGG" id="emr:EMUR_01880"/>
<evidence type="ECO:0000313" key="2">
    <source>
        <dbReference type="Proteomes" id="UP000018689"/>
    </source>
</evidence>
<reference evidence="1 2" key="1">
    <citation type="journal article" date="2014" name="Genome Announc.">
        <title>Complete Genome Sequence of Ehrlichia muris Strain AS145T, a Model Monocytotropic Ehrlichia Strain.</title>
        <authorList>
            <person name="Thirumalapura N.R."/>
            <person name="Qin X."/>
            <person name="Kuriakose J.A."/>
            <person name="Walker D.H."/>
        </authorList>
    </citation>
    <scope>NUCLEOTIDE SEQUENCE [LARGE SCALE GENOMIC DNA]</scope>
    <source>
        <strain evidence="2">AS154</strain>
    </source>
</reference>
<accession>V9RA91</accession>
<dbReference type="PATRIC" id="fig|1423892.3.peg.382"/>
<dbReference type="RefSeq" id="WP_024071996.1">
    <property type="nucleotide sequence ID" value="NC_023063.1"/>
</dbReference>
<gene>
    <name evidence="1" type="ORF">EMUR_01880</name>
</gene>
<proteinExistence type="predicted"/>
<organism evidence="1 2">
    <name type="scientific">Ehrlichia muris AS145</name>
    <dbReference type="NCBI Taxonomy" id="1423892"/>
    <lineage>
        <taxon>Bacteria</taxon>
        <taxon>Pseudomonadati</taxon>
        <taxon>Pseudomonadota</taxon>
        <taxon>Alphaproteobacteria</taxon>
        <taxon>Rickettsiales</taxon>
        <taxon>Anaplasmataceae</taxon>
        <taxon>Ehrlichia</taxon>
    </lineage>
</organism>
<dbReference type="HOGENOM" id="CLU_495869_0_0_5"/>
<name>V9RA91_9RICK</name>
<keyword evidence="2" id="KW-1185">Reference proteome</keyword>
<dbReference type="Proteomes" id="UP000018689">
    <property type="component" value="Chromosome"/>
</dbReference>
<evidence type="ECO:0000313" key="1">
    <source>
        <dbReference type="EMBL" id="AHC39704.1"/>
    </source>
</evidence>
<protein>
    <submittedName>
        <fullName evidence="1">Uncharacterized protein</fullName>
    </submittedName>
</protein>
<dbReference type="Pfam" id="PF11224">
    <property type="entry name" value="DUF3023"/>
    <property type="match status" value="2"/>
</dbReference>